<dbReference type="EMBL" id="CP065687">
    <property type="protein sequence ID" value="QPS47086.1"/>
    <property type="molecule type" value="Genomic_DNA"/>
</dbReference>
<protein>
    <submittedName>
        <fullName evidence="1">Uncharacterized protein</fullName>
    </submittedName>
</protein>
<evidence type="ECO:0000313" key="1">
    <source>
        <dbReference type="EMBL" id="QPS47086.1"/>
    </source>
</evidence>
<evidence type="ECO:0000313" key="2">
    <source>
        <dbReference type="Proteomes" id="UP000594943"/>
    </source>
</evidence>
<dbReference type="AlphaFoldDB" id="A0A7T2U7I9"/>
<dbReference type="RefSeq" id="WP_144411892.1">
    <property type="nucleotide sequence ID" value="NZ_CP013382.1"/>
</dbReference>
<reference evidence="1 2" key="1">
    <citation type="submission" date="2020-12" db="EMBL/GenBank/DDBJ databases">
        <title>FDA dAtabase for Regulatory Grade micrObial Sequences (FDA-ARGOS): Supporting development and validation of Infectious Disease Dx tests.</title>
        <authorList>
            <person name="Nelson B."/>
            <person name="Plummer A."/>
            <person name="Tallon L."/>
            <person name="Sadzewicz L."/>
            <person name="Zhao X."/>
            <person name="Boylan J."/>
            <person name="Ott S."/>
            <person name="Bowen H."/>
            <person name="Vavikolanu K."/>
            <person name="Mehta A."/>
            <person name="Aluvathingal J."/>
            <person name="Nadendla S."/>
            <person name="Myers T."/>
            <person name="Yan Y."/>
            <person name="Sichtig H."/>
        </authorList>
    </citation>
    <scope>NUCLEOTIDE SEQUENCE [LARGE SCALE GENOMIC DNA]</scope>
    <source>
        <strain evidence="1 2">FDAARGOS_899</strain>
    </source>
</reference>
<gene>
    <name evidence="1" type="ORF">I6G56_21695</name>
</gene>
<dbReference type="Proteomes" id="UP000594943">
    <property type="component" value="Chromosome 2"/>
</dbReference>
<dbReference type="KEGG" id="bhg:I6G56_21695"/>
<sequence length="136" mass="13649">MSKKGSSLHVGGGRAGVLDAGRATDGFGAPLCEGAKAGASVVGAGGQLAHRMLGCVVDRHETIDATLELFPCGDASPHASMAMSNGSAFKKHLSILVSRVGASGRGPTDFMFSPADLVSLFAKEGGSPVPILRSIA</sequence>
<proteinExistence type="predicted"/>
<accession>A0A7T2U7I9</accession>
<name>A0A7T2U7I9_9BURK</name>
<organism evidence="1 2">
    <name type="scientific">Burkholderia humptydooensis</name>
    <dbReference type="NCBI Taxonomy" id="430531"/>
    <lineage>
        <taxon>Bacteria</taxon>
        <taxon>Pseudomonadati</taxon>
        <taxon>Pseudomonadota</taxon>
        <taxon>Betaproteobacteria</taxon>
        <taxon>Burkholderiales</taxon>
        <taxon>Burkholderiaceae</taxon>
        <taxon>Burkholderia</taxon>
        <taxon>pseudomallei group</taxon>
    </lineage>
</organism>